<organism evidence="2">
    <name type="scientific">Lepeophtheirus salmonis</name>
    <name type="common">Salmon louse</name>
    <name type="synonym">Caligus salmonis</name>
    <dbReference type="NCBI Taxonomy" id="72036"/>
    <lineage>
        <taxon>Eukaryota</taxon>
        <taxon>Metazoa</taxon>
        <taxon>Ecdysozoa</taxon>
        <taxon>Arthropoda</taxon>
        <taxon>Crustacea</taxon>
        <taxon>Multicrustacea</taxon>
        <taxon>Hexanauplia</taxon>
        <taxon>Copepoda</taxon>
        <taxon>Siphonostomatoida</taxon>
        <taxon>Caligidae</taxon>
        <taxon>Lepeophtheirus</taxon>
    </lineage>
</organism>
<evidence type="ECO:0000256" key="1">
    <source>
        <dbReference type="SAM" id="Phobius"/>
    </source>
</evidence>
<protein>
    <submittedName>
        <fullName evidence="2">Uncharacterized protein</fullName>
    </submittedName>
</protein>
<name>A0A0K2UE95_LEPSM</name>
<keyword evidence="1" id="KW-0472">Membrane</keyword>
<evidence type="ECO:0000313" key="2">
    <source>
        <dbReference type="EMBL" id="CDW36282.1"/>
    </source>
</evidence>
<proteinExistence type="predicted"/>
<keyword evidence="1" id="KW-0812">Transmembrane</keyword>
<feature type="transmembrane region" description="Helical" evidence="1">
    <location>
        <begin position="89"/>
        <end position="110"/>
    </location>
</feature>
<accession>A0A0K2UE95</accession>
<reference evidence="2" key="1">
    <citation type="submission" date="2014-05" db="EMBL/GenBank/DDBJ databases">
        <authorList>
            <person name="Chronopoulou M."/>
        </authorList>
    </citation>
    <scope>NUCLEOTIDE SEQUENCE</scope>
    <source>
        <tissue evidence="2">Whole organism</tissue>
    </source>
</reference>
<dbReference type="EMBL" id="HACA01018921">
    <property type="protein sequence ID" value="CDW36282.1"/>
    <property type="molecule type" value="Transcribed_RNA"/>
</dbReference>
<sequence length="139" mass="16480">MWWWRGWTNGSLLMNWMVVRRWRWGVNWMRFMFWRDGDTIVVNISNKATIAIYCISHGLNTTIGESNLIGSGCKLSISRLFNIVSGSSIFIIHVILEGVGFWCFIVVLIVRSWRSVMWNRCMDRRLVRLWMINRHVIGI</sequence>
<dbReference type="AlphaFoldDB" id="A0A0K2UE95"/>
<keyword evidence="1" id="KW-1133">Transmembrane helix</keyword>